<dbReference type="InterPro" id="IPR044691">
    <property type="entry name" value="DCC1_Trx"/>
</dbReference>
<accession>A0ABW0W107</accession>
<organism evidence="1 2">
    <name type="scientific">Paenibacillus solisilvae</name>
    <dbReference type="NCBI Taxonomy" id="2486751"/>
    <lineage>
        <taxon>Bacteria</taxon>
        <taxon>Bacillati</taxon>
        <taxon>Bacillota</taxon>
        <taxon>Bacilli</taxon>
        <taxon>Bacillales</taxon>
        <taxon>Paenibacillaceae</taxon>
        <taxon>Paenibacillus</taxon>
    </lineage>
</organism>
<sequence length="149" mass="17061">MGRRSGTSANQQVREKLYVIYDGTCNLCLTTVRRLKELRSNAVLRFVSVQSLEDSYEEIPNIESIPTERLMSKMHVVEQNGAIYAGADGVVRILHTVRGFTWLGLMYRIPGMRGIADLLYRFIAARRYDWFGKTDESCENGACNLPRRH</sequence>
<reference evidence="2" key="1">
    <citation type="journal article" date="2019" name="Int. J. Syst. Evol. Microbiol.">
        <title>The Global Catalogue of Microorganisms (GCM) 10K type strain sequencing project: providing services to taxonomists for standard genome sequencing and annotation.</title>
        <authorList>
            <consortium name="The Broad Institute Genomics Platform"/>
            <consortium name="The Broad Institute Genome Sequencing Center for Infectious Disease"/>
            <person name="Wu L."/>
            <person name="Ma J."/>
        </authorList>
    </citation>
    <scope>NUCLEOTIDE SEQUENCE [LARGE SCALE GENOMIC DNA]</scope>
    <source>
        <strain evidence="2">CGMCC 1.3240</strain>
    </source>
</reference>
<proteinExistence type="predicted"/>
<evidence type="ECO:0000313" key="2">
    <source>
        <dbReference type="Proteomes" id="UP001596047"/>
    </source>
</evidence>
<dbReference type="Proteomes" id="UP001596047">
    <property type="component" value="Unassembled WGS sequence"/>
</dbReference>
<protein>
    <submittedName>
        <fullName evidence="1">Thiol-disulfide oxidoreductase DCC family protein</fullName>
    </submittedName>
</protein>
<comment type="caution">
    <text evidence="1">The sequence shown here is derived from an EMBL/GenBank/DDBJ whole genome shotgun (WGS) entry which is preliminary data.</text>
</comment>
<evidence type="ECO:0000313" key="1">
    <source>
        <dbReference type="EMBL" id="MFC5650110.1"/>
    </source>
</evidence>
<dbReference type="EMBL" id="JBHSOW010000045">
    <property type="protein sequence ID" value="MFC5650110.1"/>
    <property type="molecule type" value="Genomic_DNA"/>
</dbReference>
<dbReference type="RefSeq" id="WP_379188663.1">
    <property type="nucleotide sequence ID" value="NZ_JBHSOW010000045.1"/>
</dbReference>
<dbReference type="PANTHER" id="PTHR34290:SF2">
    <property type="entry name" value="OS04G0668800 PROTEIN"/>
    <property type="match status" value="1"/>
</dbReference>
<name>A0ABW0W107_9BACL</name>
<keyword evidence="2" id="KW-1185">Reference proteome</keyword>
<dbReference type="InterPro" id="IPR007263">
    <property type="entry name" value="DCC1-like"/>
</dbReference>
<dbReference type="Pfam" id="PF04134">
    <property type="entry name" value="DCC1-like"/>
    <property type="match status" value="1"/>
</dbReference>
<dbReference type="PANTHER" id="PTHR34290">
    <property type="entry name" value="SI:CH73-390P7.2"/>
    <property type="match status" value="1"/>
</dbReference>
<gene>
    <name evidence="1" type="ORF">ACFPYJ_13450</name>
</gene>